<evidence type="ECO:0000313" key="2">
    <source>
        <dbReference type="Proteomes" id="UP000053599"/>
    </source>
</evidence>
<accession>A0A0D1YZ17</accession>
<dbReference type="OrthoDB" id="4120707at2759"/>
<dbReference type="Proteomes" id="UP000053599">
    <property type="component" value="Unassembled WGS sequence"/>
</dbReference>
<evidence type="ECO:0000313" key="1">
    <source>
        <dbReference type="EMBL" id="KIV86799.1"/>
    </source>
</evidence>
<reference evidence="1 2" key="1">
    <citation type="submission" date="2015-01" db="EMBL/GenBank/DDBJ databases">
        <title>The Genome Sequence of Exophiala sideris CBS121828.</title>
        <authorList>
            <consortium name="The Broad Institute Genomics Platform"/>
            <person name="Cuomo C."/>
            <person name="de Hoog S."/>
            <person name="Gorbushina A."/>
            <person name="Stielow B."/>
            <person name="Teixiera M."/>
            <person name="Abouelleil A."/>
            <person name="Chapman S.B."/>
            <person name="Priest M."/>
            <person name="Young S.K."/>
            <person name="Wortman J."/>
            <person name="Nusbaum C."/>
            <person name="Birren B."/>
        </authorList>
    </citation>
    <scope>NUCLEOTIDE SEQUENCE [LARGE SCALE GENOMIC DNA]</scope>
    <source>
        <strain evidence="1 2">CBS 121828</strain>
    </source>
</reference>
<gene>
    <name evidence="1" type="ORF">PV11_02387</name>
</gene>
<evidence type="ECO:0008006" key="3">
    <source>
        <dbReference type="Google" id="ProtNLM"/>
    </source>
</evidence>
<dbReference type="EMBL" id="KN846951">
    <property type="protein sequence ID" value="KIV86799.1"/>
    <property type="molecule type" value="Genomic_DNA"/>
</dbReference>
<dbReference type="AlphaFoldDB" id="A0A0D1YZ17"/>
<sequence length="222" mass="25336">MDESSSIPWRCPMLELPAEIRVAIYRHLFANAQLFLQGRSKFFHCGPKLCSCDFPWQILGTCWRLRHEAMPYLLLATTIRFASTLENADRLPQSYLSAIPQAVCRIDAVGKLPLRLDMFRGLKVLELRDLVIWCKYYNPAYLENPAADEGMIDRAVFNLKRSGVNLSELDGQRSFKVLLHCQFVTSSSKKSIHAIIDLSGKAVLTKSTVPVIRDRHTWAGFY</sequence>
<name>A0A0D1YZ17_9EURO</name>
<proteinExistence type="predicted"/>
<protein>
    <recommendedName>
        <fullName evidence="3">F-box domain-containing protein</fullName>
    </recommendedName>
</protein>
<dbReference type="HOGENOM" id="CLU_108571_0_0_1"/>
<organism evidence="1 2">
    <name type="scientific">Exophiala sideris</name>
    <dbReference type="NCBI Taxonomy" id="1016849"/>
    <lineage>
        <taxon>Eukaryota</taxon>
        <taxon>Fungi</taxon>
        <taxon>Dikarya</taxon>
        <taxon>Ascomycota</taxon>
        <taxon>Pezizomycotina</taxon>
        <taxon>Eurotiomycetes</taxon>
        <taxon>Chaetothyriomycetidae</taxon>
        <taxon>Chaetothyriales</taxon>
        <taxon>Herpotrichiellaceae</taxon>
        <taxon>Exophiala</taxon>
    </lineage>
</organism>